<evidence type="ECO:0000313" key="1">
    <source>
        <dbReference type="EMBL" id="JAD51364.1"/>
    </source>
</evidence>
<organism evidence="1">
    <name type="scientific">Arundo donax</name>
    <name type="common">Giant reed</name>
    <name type="synonym">Donax arundinaceus</name>
    <dbReference type="NCBI Taxonomy" id="35708"/>
    <lineage>
        <taxon>Eukaryota</taxon>
        <taxon>Viridiplantae</taxon>
        <taxon>Streptophyta</taxon>
        <taxon>Embryophyta</taxon>
        <taxon>Tracheophyta</taxon>
        <taxon>Spermatophyta</taxon>
        <taxon>Magnoliopsida</taxon>
        <taxon>Liliopsida</taxon>
        <taxon>Poales</taxon>
        <taxon>Poaceae</taxon>
        <taxon>PACMAD clade</taxon>
        <taxon>Arundinoideae</taxon>
        <taxon>Arundineae</taxon>
        <taxon>Arundo</taxon>
    </lineage>
</organism>
<reference evidence="1" key="2">
    <citation type="journal article" date="2015" name="Data Brief">
        <title>Shoot transcriptome of the giant reed, Arundo donax.</title>
        <authorList>
            <person name="Barrero R.A."/>
            <person name="Guerrero F.D."/>
            <person name="Moolhuijzen P."/>
            <person name="Goolsby J.A."/>
            <person name="Tidwell J."/>
            <person name="Bellgard S.E."/>
            <person name="Bellgard M.I."/>
        </authorList>
    </citation>
    <scope>NUCLEOTIDE SEQUENCE</scope>
    <source>
        <tissue evidence="1">Shoot tissue taken approximately 20 cm above the soil surface</tissue>
    </source>
</reference>
<sequence length="98" mass="11515">MKGRRQGYFRTYQMALTGKEMYDGMDEGELEVLWYRWKEEFFDGIIGYQPKFDGTDKISCISSDYVMAAKETNLSEQDKEILPIVVMFSNHLICNDFT</sequence>
<proteinExistence type="predicted"/>
<name>A0A0A9AI48_ARUDO</name>
<reference evidence="1" key="1">
    <citation type="submission" date="2014-09" db="EMBL/GenBank/DDBJ databases">
        <authorList>
            <person name="Magalhaes I.L.F."/>
            <person name="Oliveira U."/>
            <person name="Santos F.R."/>
            <person name="Vidigal T.H.D.A."/>
            <person name="Brescovit A.D."/>
            <person name="Santos A.J."/>
        </authorList>
    </citation>
    <scope>NUCLEOTIDE SEQUENCE</scope>
    <source>
        <tissue evidence="1">Shoot tissue taken approximately 20 cm above the soil surface</tissue>
    </source>
</reference>
<dbReference type="EMBL" id="GBRH01246531">
    <property type="protein sequence ID" value="JAD51364.1"/>
    <property type="molecule type" value="Transcribed_RNA"/>
</dbReference>
<protein>
    <submittedName>
        <fullName evidence="1">Uncharacterized protein</fullName>
    </submittedName>
</protein>
<accession>A0A0A9AI48</accession>
<dbReference type="AlphaFoldDB" id="A0A0A9AI48"/>